<proteinExistence type="inferred from homology"/>
<accession>A0ABX0XHB1</accession>
<comment type="caution">
    <text evidence="3">The sequence shown here is derived from an EMBL/GenBank/DDBJ whole genome shotgun (WGS) entry which is preliminary data.</text>
</comment>
<keyword evidence="4" id="KW-1185">Reference proteome</keyword>
<evidence type="ECO:0000313" key="4">
    <source>
        <dbReference type="Proteomes" id="UP000734218"/>
    </source>
</evidence>
<gene>
    <name evidence="3" type="ORF">GGR88_000192</name>
</gene>
<dbReference type="InterPro" id="IPR005511">
    <property type="entry name" value="SMP-30"/>
</dbReference>
<dbReference type="InterPro" id="IPR011042">
    <property type="entry name" value="6-blade_b-propeller_TolB-like"/>
</dbReference>
<evidence type="ECO:0000256" key="1">
    <source>
        <dbReference type="ARBA" id="ARBA00008853"/>
    </source>
</evidence>
<dbReference type="PANTHER" id="PTHR10907">
    <property type="entry name" value="REGUCALCIN"/>
    <property type="match status" value="1"/>
</dbReference>
<dbReference type="Pfam" id="PF08450">
    <property type="entry name" value="SGL"/>
    <property type="match status" value="1"/>
</dbReference>
<comment type="similarity">
    <text evidence="1">Belongs to the SMP-30/CGR1 family.</text>
</comment>
<dbReference type="Gene3D" id="2.120.10.30">
    <property type="entry name" value="TolB, C-terminal domain"/>
    <property type="match status" value="1"/>
</dbReference>
<evidence type="ECO:0000313" key="3">
    <source>
        <dbReference type="EMBL" id="NJC32718.1"/>
    </source>
</evidence>
<name>A0ABX0XHB1_9SPHN</name>
<dbReference type="RefSeq" id="WP_167952101.1">
    <property type="nucleotide sequence ID" value="NZ_JAATJE010000001.1"/>
</dbReference>
<protein>
    <submittedName>
        <fullName evidence="3">Sugar lactone lactonase YvrE</fullName>
    </submittedName>
</protein>
<dbReference type="PANTHER" id="PTHR10907:SF47">
    <property type="entry name" value="REGUCALCIN"/>
    <property type="match status" value="1"/>
</dbReference>
<dbReference type="SUPFAM" id="SSF63829">
    <property type="entry name" value="Calcium-dependent phosphotriesterase"/>
    <property type="match status" value="1"/>
</dbReference>
<dbReference type="EMBL" id="JAATJE010000001">
    <property type="protein sequence ID" value="NJC32718.1"/>
    <property type="molecule type" value="Genomic_DNA"/>
</dbReference>
<dbReference type="PRINTS" id="PR01790">
    <property type="entry name" value="SMP30FAMILY"/>
</dbReference>
<reference evidence="3 4" key="1">
    <citation type="submission" date="2020-03" db="EMBL/GenBank/DDBJ databases">
        <title>Genomic Encyclopedia of Type Strains, Phase IV (KMG-IV): sequencing the most valuable type-strain genomes for metagenomic binning, comparative biology and taxonomic classification.</title>
        <authorList>
            <person name="Goeker M."/>
        </authorList>
    </citation>
    <scope>NUCLEOTIDE SEQUENCE [LARGE SCALE GENOMIC DNA]</scope>
    <source>
        <strain evidence="3 4">DSM 27651</strain>
    </source>
</reference>
<sequence length="285" mass="31284">MDHRIIERSGRDVLGEGPTWIPDEDSLFWVDIVGQRLWSLTLADHKIRSWPMPEKICWVVPRAGRRDLLAGFKSGIAALTLDPLSIDPIVAPEADRPENRLNDAKVDGAGRLWFGSKDDRDEDASGAFYRMDGRLVPERVDDGYGVTNGPTFSADGDWLYHTDSAARLIYRFRLEEGGRLGPREDHIRFEDEWGYPDGMTTDADGCLWVAHWAGGRISRFDPAGRRMTSVALPAANITSCAFAGPALDRLFVTSAALNDDASAHGGALFEVDAGVRGMAPVPFGG</sequence>
<feature type="domain" description="SMP-30/Gluconolactonase/LRE-like region" evidence="2">
    <location>
        <begin position="14"/>
        <end position="255"/>
    </location>
</feature>
<organism evidence="3 4">
    <name type="scientific">Sphingomonas jejuensis</name>
    <dbReference type="NCBI Taxonomy" id="904715"/>
    <lineage>
        <taxon>Bacteria</taxon>
        <taxon>Pseudomonadati</taxon>
        <taxon>Pseudomonadota</taxon>
        <taxon>Alphaproteobacteria</taxon>
        <taxon>Sphingomonadales</taxon>
        <taxon>Sphingomonadaceae</taxon>
        <taxon>Sphingomonas</taxon>
    </lineage>
</organism>
<dbReference type="InterPro" id="IPR013658">
    <property type="entry name" value="SGL"/>
</dbReference>
<evidence type="ECO:0000259" key="2">
    <source>
        <dbReference type="Pfam" id="PF08450"/>
    </source>
</evidence>
<dbReference type="Proteomes" id="UP000734218">
    <property type="component" value="Unassembled WGS sequence"/>
</dbReference>